<accession>A0ABR3IAK7</accession>
<dbReference type="InterPro" id="IPR029526">
    <property type="entry name" value="PGBD"/>
</dbReference>
<name>A0ABR3IAK7_LOXSC</name>
<keyword evidence="3" id="KW-1185">Reference proteome</keyword>
<sequence>MAEELLRWETNPGSDIDEVDVGPSTIHAAVNDFEDIPPQLRNVLNEMDSRDDIALRELANDDMLDFNWSSDPSVFIGQREVFVGQPGPTFPVQNFTPLEILQKIWDSDIITLIVAETNRYAEDLKNDPRIKSHASIKKWTPISDRELWSFLGICMLQSLIPLPVEAEYWKPRFTYLKFGVFEDIMSFNRFKSIKRCLHFVDNLALSFDNGTPNRLAKIQPILDHLSSKFSSLYLPEQEIAIDESLLLWKGRLSFAQLINTKAARVGIKSYELCESKSGYLWSMIMYAGKNQAMAVDTHDDRGDTEPEGATSKIVFKLVRPLLGQGYTLVMDNFYNSPLLSRALKSQKTDTMGTLRLNREFVPDSLRSKNKTNMRTGEVAFSQTKDMTIAVWKDANVVSLISTFHGVEVGGKEKYGYYRYKPKVVLDYNLAMGGVDKKDQLLQAFPVERIRNQVWYKKLFRRLLNVSIHNAHVIFTTSTKISAREFRYRLADEILQKYTTIPPRTAVVPSAAHHFPAKTGKRKSRCQWCSLKKKDVCTVYKCETCNMNLCIPNCFKEYHISRM</sequence>
<comment type="caution">
    <text evidence="2">The sequence shown here is derived from an EMBL/GenBank/DDBJ whole genome shotgun (WGS) entry which is preliminary data.</text>
</comment>
<evidence type="ECO:0000313" key="2">
    <source>
        <dbReference type="EMBL" id="KAL0893294.1"/>
    </source>
</evidence>
<protein>
    <recommendedName>
        <fullName evidence="1">PiggyBac transposable element-derived protein domain-containing protein</fullName>
    </recommendedName>
</protein>
<proteinExistence type="predicted"/>
<gene>
    <name evidence="2" type="ORF">ABMA27_014886</name>
</gene>
<evidence type="ECO:0000313" key="3">
    <source>
        <dbReference type="Proteomes" id="UP001549920"/>
    </source>
</evidence>
<organism evidence="2 3">
    <name type="scientific">Loxostege sticticalis</name>
    <name type="common">Beet webworm moth</name>
    <dbReference type="NCBI Taxonomy" id="481309"/>
    <lineage>
        <taxon>Eukaryota</taxon>
        <taxon>Metazoa</taxon>
        <taxon>Ecdysozoa</taxon>
        <taxon>Arthropoda</taxon>
        <taxon>Hexapoda</taxon>
        <taxon>Insecta</taxon>
        <taxon>Pterygota</taxon>
        <taxon>Neoptera</taxon>
        <taxon>Endopterygota</taxon>
        <taxon>Lepidoptera</taxon>
        <taxon>Glossata</taxon>
        <taxon>Ditrysia</taxon>
        <taxon>Pyraloidea</taxon>
        <taxon>Crambidae</taxon>
        <taxon>Pyraustinae</taxon>
        <taxon>Loxostege</taxon>
    </lineage>
</organism>
<evidence type="ECO:0000259" key="1">
    <source>
        <dbReference type="Pfam" id="PF13843"/>
    </source>
</evidence>
<dbReference type="Proteomes" id="UP001549920">
    <property type="component" value="Unassembled WGS sequence"/>
</dbReference>
<dbReference type="PANTHER" id="PTHR46599">
    <property type="entry name" value="PIGGYBAC TRANSPOSABLE ELEMENT-DERIVED PROTEIN 4"/>
    <property type="match status" value="1"/>
</dbReference>
<reference evidence="2 3" key="1">
    <citation type="submission" date="2024-06" db="EMBL/GenBank/DDBJ databases">
        <title>A chromosome-level genome assembly of beet webworm, Loxostege sticticalis.</title>
        <authorList>
            <person name="Zhang Y."/>
        </authorList>
    </citation>
    <scope>NUCLEOTIDE SEQUENCE [LARGE SCALE GENOMIC DNA]</scope>
    <source>
        <strain evidence="2">AQ026</strain>
        <tissue evidence="2">Whole body</tissue>
    </source>
</reference>
<feature type="domain" description="PiggyBac transposable element-derived protein" evidence="1">
    <location>
        <begin position="96"/>
        <end position="471"/>
    </location>
</feature>
<dbReference type="PANTHER" id="PTHR46599:SF3">
    <property type="entry name" value="PIGGYBAC TRANSPOSABLE ELEMENT-DERIVED PROTEIN 4"/>
    <property type="match status" value="1"/>
</dbReference>
<dbReference type="Pfam" id="PF13843">
    <property type="entry name" value="DDE_Tnp_1_7"/>
    <property type="match status" value="1"/>
</dbReference>
<dbReference type="EMBL" id="JBEUOH010000006">
    <property type="protein sequence ID" value="KAL0893294.1"/>
    <property type="molecule type" value="Genomic_DNA"/>
</dbReference>